<dbReference type="RefSeq" id="WP_030252524.1">
    <property type="nucleotide sequence ID" value="NZ_JBHEZZ010000005.1"/>
</dbReference>
<sequence>MSAQSVEYTHDPRVAPLPRTIQAIGDALSGAPRMAFFAEALSAAQGRPLDAVIDRWWAEAMLSLLPGREQRLAEVMAGENLSVLPDDLGDGA</sequence>
<evidence type="ECO:0000313" key="2">
    <source>
        <dbReference type="Proteomes" id="UP001592528"/>
    </source>
</evidence>
<gene>
    <name evidence="1" type="ORF">ACEZDJ_12975</name>
</gene>
<protein>
    <submittedName>
        <fullName evidence="1">Uncharacterized protein</fullName>
    </submittedName>
</protein>
<evidence type="ECO:0000313" key="1">
    <source>
        <dbReference type="EMBL" id="MFC1402201.1"/>
    </source>
</evidence>
<keyword evidence="2" id="KW-1185">Reference proteome</keyword>
<dbReference type="Proteomes" id="UP001592528">
    <property type="component" value="Unassembled WGS sequence"/>
</dbReference>
<accession>A0ABV6ULB5</accession>
<dbReference type="EMBL" id="JBHEZZ010000005">
    <property type="protein sequence ID" value="MFC1402201.1"/>
    <property type="molecule type" value="Genomic_DNA"/>
</dbReference>
<comment type="caution">
    <text evidence="1">The sequence shown here is derived from an EMBL/GenBank/DDBJ whole genome shotgun (WGS) entry which is preliminary data.</text>
</comment>
<organism evidence="1 2">
    <name type="scientific">Streptacidiphilus cavernicola</name>
    <dbReference type="NCBI Taxonomy" id="3342716"/>
    <lineage>
        <taxon>Bacteria</taxon>
        <taxon>Bacillati</taxon>
        <taxon>Actinomycetota</taxon>
        <taxon>Actinomycetes</taxon>
        <taxon>Kitasatosporales</taxon>
        <taxon>Streptomycetaceae</taxon>
        <taxon>Streptacidiphilus</taxon>
    </lineage>
</organism>
<name>A0ABV6ULB5_9ACTN</name>
<reference evidence="1 2" key="1">
    <citation type="submission" date="2024-09" db="EMBL/GenBank/DDBJ databases">
        <authorList>
            <person name="Lee S.D."/>
        </authorList>
    </citation>
    <scope>NUCLEOTIDE SEQUENCE [LARGE SCALE GENOMIC DNA]</scope>
    <source>
        <strain evidence="1 2">N1-5</strain>
    </source>
</reference>
<proteinExistence type="predicted"/>